<proteinExistence type="inferred from homology"/>
<comment type="similarity">
    <text evidence="7">Belongs to the binding-protein-dependent transport system permease family.</text>
</comment>
<keyword evidence="10" id="KW-1185">Reference proteome</keyword>
<sequence>MGGLGRYLARRLLLLVPVILGITLVVFVLMNVVPGDPLYSLIDERSAGLDPAVAEAIRRQWGLDRPLYVQYVRFLANAIQGDLGRSFVSRQRVTEAVVERLGATLRLGLAALVVAVGVGLPAGIVAATRRGSAVDAASMVAAMAGVSMPVFWLGLLLMYLLAVSHRWLPPSGYGGGALRYLVLPALTLGLPVAAVVARIARSAMLEVLRREYVVTARAKGLPEGAVLVRHGLRNALIPIVTIVGVQAGGLLSGAVVTETIFNWPGVGRLLIDAIGRRDMPVVQGAVIFIAVLFALVNLIVDVTYAFIDPRVRYE</sequence>
<feature type="transmembrane region" description="Helical" evidence="7">
    <location>
        <begin position="12"/>
        <end position="33"/>
    </location>
</feature>
<feature type="transmembrane region" description="Helical" evidence="7">
    <location>
        <begin position="235"/>
        <end position="261"/>
    </location>
</feature>
<evidence type="ECO:0000256" key="6">
    <source>
        <dbReference type="ARBA" id="ARBA00023136"/>
    </source>
</evidence>
<keyword evidence="3" id="KW-1003">Cell membrane</keyword>
<dbReference type="Pfam" id="PF00528">
    <property type="entry name" value="BPD_transp_1"/>
    <property type="match status" value="1"/>
</dbReference>
<evidence type="ECO:0000256" key="1">
    <source>
        <dbReference type="ARBA" id="ARBA00004651"/>
    </source>
</evidence>
<protein>
    <submittedName>
        <fullName evidence="9">ABC transporter permease</fullName>
    </submittedName>
</protein>
<evidence type="ECO:0000259" key="8">
    <source>
        <dbReference type="PROSITE" id="PS50928"/>
    </source>
</evidence>
<evidence type="ECO:0000256" key="7">
    <source>
        <dbReference type="RuleBase" id="RU363032"/>
    </source>
</evidence>
<keyword evidence="5 7" id="KW-1133">Transmembrane helix</keyword>
<keyword evidence="4 7" id="KW-0812">Transmembrane</keyword>
<dbReference type="InterPro" id="IPR000515">
    <property type="entry name" value="MetI-like"/>
</dbReference>
<feature type="transmembrane region" description="Helical" evidence="7">
    <location>
        <begin position="281"/>
        <end position="307"/>
    </location>
</feature>
<feature type="transmembrane region" description="Helical" evidence="7">
    <location>
        <begin position="181"/>
        <end position="200"/>
    </location>
</feature>
<feature type="domain" description="ABC transmembrane type-1" evidence="8">
    <location>
        <begin position="101"/>
        <end position="304"/>
    </location>
</feature>
<comment type="subcellular location">
    <subcellularLocation>
        <location evidence="1 7">Cell membrane</location>
        <topology evidence="1 7">Multi-pass membrane protein</topology>
    </subcellularLocation>
</comment>
<dbReference type="RefSeq" id="WP_324716463.1">
    <property type="nucleotide sequence ID" value="NZ_CP141615.1"/>
</dbReference>
<dbReference type="Pfam" id="PF19300">
    <property type="entry name" value="BPD_transp_1_N"/>
    <property type="match status" value="1"/>
</dbReference>
<dbReference type="PROSITE" id="PS50928">
    <property type="entry name" value="ABC_TM1"/>
    <property type="match status" value="1"/>
</dbReference>
<dbReference type="CDD" id="cd06261">
    <property type="entry name" value="TM_PBP2"/>
    <property type="match status" value="1"/>
</dbReference>
<dbReference type="Gene3D" id="1.10.3720.10">
    <property type="entry name" value="MetI-like"/>
    <property type="match status" value="1"/>
</dbReference>
<dbReference type="InterPro" id="IPR045621">
    <property type="entry name" value="BPD_transp_1_N"/>
</dbReference>
<dbReference type="PANTHER" id="PTHR43163:SF6">
    <property type="entry name" value="DIPEPTIDE TRANSPORT SYSTEM PERMEASE PROTEIN DPPB-RELATED"/>
    <property type="match status" value="1"/>
</dbReference>
<keyword evidence="2 7" id="KW-0813">Transport</keyword>
<name>A0ABZ1BXC7_9FIRM</name>
<evidence type="ECO:0000313" key="9">
    <source>
        <dbReference type="EMBL" id="WRP17191.1"/>
    </source>
</evidence>
<dbReference type="PANTHER" id="PTHR43163">
    <property type="entry name" value="DIPEPTIDE TRANSPORT SYSTEM PERMEASE PROTEIN DPPB-RELATED"/>
    <property type="match status" value="1"/>
</dbReference>
<evidence type="ECO:0000256" key="4">
    <source>
        <dbReference type="ARBA" id="ARBA00022692"/>
    </source>
</evidence>
<feature type="transmembrane region" description="Helical" evidence="7">
    <location>
        <begin position="107"/>
        <end position="127"/>
    </location>
</feature>
<evidence type="ECO:0000256" key="5">
    <source>
        <dbReference type="ARBA" id="ARBA00022989"/>
    </source>
</evidence>
<accession>A0ABZ1BXC7</accession>
<evidence type="ECO:0000313" key="10">
    <source>
        <dbReference type="Proteomes" id="UP001332192"/>
    </source>
</evidence>
<evidence type="ECO:0000256" key="3">
    <source>
        <dbReference type="ARBA" id="ARBA00022475"/>
    </source>
</evidence>
<dbReference type="Proteomes" id="UP001332192">
    <property type="component" value="Chromosome"/>
</dbReference>
<reference evidence="9 10" key="1">
    <citation type="journal article" date="2024" name="Front. Microbiol.">
        <title>Novel thermophilic genera Geochorda gen. nov. and Carboxydochorda gen. nov. from the deep terrestrial subsurface reveal the ecophysiological diversity in the class Limnochordia.</title>
        <authorList>
            <person name="Karnachuk O.V."/>
            <person name="Lukina A.P."/>
            <person name="Avakyan M.R."/>
            <person name="Kadnikov V.V."/>
            <person name="Begmatov S."/>
            <person name="Beletsky A.V."/>
            <person name="Vlasova K.G."/>
            <person name="Novikov A.A."/>
            <person name="Shcherbakova V.A."/>
            <person name="Mardanov A.V."/>
            <person name="Ravin N.V."/>
        </authorList>
    </citation>
    <scope>NUCLEOTIDE SEQUENCE [LARGE SCALE GENOMIC DNA]</scope>
    <source>
        <strain evidence="9 10">L945</strain>
    </source>
</reference>
<dbReference type="EMBL" id="CP141615">
    <property type="protein sequence ID" value="WRP17191.1"/>
    <property type="molecule type" value="Genomic_DNA"/>
</dbReference>
<organism evidence="9 10">
    <name type="scientific">Carboxydichorda subterranea</name>
    <dbReference type="NCBI Taxonomy" id="3109565"/>
    <lineage>
        <taxon>Bacteria</taxon>
        <taxon>Bacillati</taxon>
        <taxon>Bacillota</taxon>
        <taxon>Limnochordia</taxon>
        <taxon>Limnochordales</taxon>
        <taxon>Geochordaceae</taxon>
        <taxon>Carboxydichorda</taxon>
    </lineage>
</organism>
<evidence type="ECO:0000256" key="2">
    <source>
        <dbReference type="ARBA" id="ARBA00022448"/>
    </source>
</evidence>
<dbReference type="SUPFAM" id="SSF161098">
    <property type="entry name" value="MetI-like"/>
    <property type="match status" value="1"/>
</dbReference>
<feature type="transmembrane region" description="Helical" evidence="7">
    <location>
        <begin position="139"/>
        <end position="161"/>
    </location>
</feature>
<gene>
    <name evidence="9" type="ORF">U7230_14075</name>
</gene>
<dbReference type="InterPro" id="IPR035906">
    <property type="entry name" value="MetI-like_sf"/>
</dbReference>
<keyword evidence="6 7" id="KW-0472">Membrane</keyword>